<dbReference type="RefSeq" id="XP_001318114.1">
    <property type="nucleotide sequence ID" value="XM_001318079.1"/>
</dbReference>
<evidence type="ECO:0000313" key="4">
    <source>
        <dbReference type="EMBL" id="EAY05891.1"/>
    </source>
</evidence>
<dbReference type="OMA" id="LRFCERY"/>
<dbReference type="FunCoup" id="A2EN54">
    <property type="interactions" value="357"/>
</dbReference>
<sequence>MNVKEFWKSLGEYPVCLAPMVEMGDIAFRILCHRHGCDVCWTGMINGSQWNRSKTYRQQQIEYSEEDRPLVIQISGSIDVDLLTTAKSMSEFGVPIDINLGCCQKVAKRGEYGYFMVDSEQKRQNVVNLIKSIPSEITVPLYVKIRALTDESGIPSIPITVDFAKHLEEAGASLITIHGRSAAQDKHGPLNKELVKAVVQAVSIPVIVNGGINSLDDARNMIRETGAIAAMSAQSLLMDPTLFDKNGRQPNTVFALEYLDIFEKYHVPFDVARRHFFYFFDKELGLNGQKRAALGRISDIQGLRDFVGEIERQKAAPSFGY</sequence>
<evidence type="ECO:0000313" key="5">
    <source>
        <dbReference type="Proteomes" id="UP000001542"/>
    </source>
</evidence>
<evidence type="ECO:0000256" key="2">
    <source>
        <dbReference type="ARBA" id="ARBA00023027"/>
    </source>
</evidence>
<dbReference type="PANTHER" id="PTHR11082:SF5">
    <property type="entry name" value="TRNA-DIHYDROURIDINE(16_17) SYNTHASE [NAD(P)(+)]-LIKE"/>
    <property type="match status" value="1"/>
</dbReference>
<dbReference type="KEGG" id="tva:4763762"/>
<keyword evidence="1" id="KW-0521">NADP</keyword>
<dbReference type="SMR" id="A2EN54"/>
<proteinExistence type="predicted"/>
<accession>A2EN54</accession>
<keyword evidence="5" id="KW-1185">Reference proteome</keyword>
<dbReference type="Pfam" id="PF01207">
    <property type="entry name" value="Dus"/>
    <property type="match status" value="1"/>
</dbReference>
<dbReference type="GO" id="GO:0017150">
    <property type="term" value="F:tRNA dihydrouridine synthase activity"/>
    <property type="evidence" value="ECO:0000318"/>
    <property type="project" value="GO_Central"/>
</dbReference>
<dbReference type="AlphaFoldDB" id="A2EN54"/>
<dbReference type="VEuPathDB" id="TrichDB:TVAGG3_0546570"/>
<dbReference type="CDD" id="cd02801">
    <property type="entry name" value="DUS_like_FMN"/>
    <property type="match status" value="1"/>
</dbReference>
<dbReference type="Proteomes" id="UP000001542">
    <property type="component" value="Unassembled WGS sequence"/>
</dbReference>
<dbReference type="PANTHER" id="PTHR11082">
    <property type="entry name" value="TRNA-DIHYDROURIDINE SYNTHASE"/>
    <property type="match status" value="1"/>
</dbReference>
<organism evidence="4 5">
    <name type="scientific">Trichomonas vaginalis (strain ATCC PRA-98 / G3)</name>
    <dbReference type="NCBI Taxonomy" id="412133"/>
    <lineage>
        <taxon>Eukaryota</taxon>
        <taxon>Metamonada</taxon>
        <taxon>Parabasalia</taxon>
        <taxon>Trichomonadida</taxon>
        <taxon>Trichomonadidae</taxon>
        <taxon>Trichomonas</taxon>
    </lineage>
</organism>
<dbReference type="OrthoDB" id="272303at2759"/>
<dbReference type="eggNOG" id="KOG2335">
    <property type="taxonomic scope" value="Eukaryota"/>
</dbReference>
<keyword evidence="2" id="KW-0520">NAD</keyword>
<dbReference type="EMBL" id="DS113437">
    <property type="protein sequence ID" value="EAY05891.1"/>
    <property type="molecule type" value="Genomic_DNA"/>
</dbReference>
<dbReference type="STRING" id="5722.A2EN54"/>
<feature type="domain" description="DUS-like FMN-binding" evidence="3">
    <location>
        <begin position="17"/>
        <end position="247"/>
    </location>
</feature>
<name>A2EN54_TRIV3</name>
<dbReference type="SUPFAM" id="SSF51395">
    <property type="entry name" value="FMN-linked oxidoreductases"/>
    <property type="match status" value="1"/>
</dbReference>
<dbReference type="InterPro" id="IPR013785">
    <property type="entry name" value="Aldolase_TIM"/>
</dbReference>
<dbReference type="InterPro" id="IPR035587">
    <property type="entry name" value="DUS-like_FMN-bd"/>
</dbReference>
<dbReference type="Gene3D" id="3.20.20.70">
    <property type="entry name" value="Aldolase class I"/>
    <property type="match status" value="1"/>
</dbReference>
<gene>
    <name evidence="4" type="ORF">TVAG_353310</name>
</gene>
<reference evidence="4" key="2">
    <citation type="journal article" date="2007" name="Science">
        <title>Draft genome sequence of the sexually transmitted pathogen Trichomonas vaginalis.</title>
        <authorList>
            <person name="Carlton J.M."/>
            <person name="Hirt R.P."/>
            <person name="Silva J.C."/>
            <person name="Delcher A.L."/>
            <person name="Schatz M."/>
            <person name="Zhao Q."/>
            <person name="Wortman J.R."/>
            <person name="Bidwell S.L."/>
            <person name="Alsmark U.C.M."/>
            <person name="Besteiro S."/>
            <person name="Sicheritz-Ponten T."/>
            <person name="Noel C.J."/>
            <person name="Dacks J.B."/>
            <person name="Foster P.G."/>
            <person name="Simillion C."/>
            <person name="Van de Peer Y."/>
            <person name="Miranda-Saavedra D."/>
            <person name="Barton G.J."/>
            <person name="Westrop G.D."/>
            <person name="Mueller S."/>
            <person name="Dessi D."/>
            <person name="Fiori P.L."/>
            <person name="Ren Q."/>
            <person name="Paulsen I."/>
            <person name="Zhang H."/>
            <person name="Bastida-Corcuera F.D."/>
            <person name="Simoes-Barbosa A."/>
            <person name="Brown M.T."/>
            <person name="Hayes R.D."/>
            <person name="Mukherjee M."/>
            <person name="Okumura C.Y."/>
            <person name="Schneider R."/>
            <person name="Smith A.J."/>
            <person name="Vanacova S."/>
            <person name="Villalvazo M."/>
            <person name="Haas B.J."/>
            <person name="Pertea M."/>
            <person name="Feldblyum T.V."/>
            <person name="Utterback T.R."/>
            <person name="Shu C.L."/>
            <person name="Osoegawa K."/>
            <person name="de Jong P.J."/>
            <person name="Hrdy I."/>
            <person name="Horvathova L."/>
            <person name="Zubacova Z."/>
            <person name="Dolezal P."/>
            <person name="Malik S.B."/>
            <person name="Logsdon J.M. Jr."/>
            <person name="Henze K."/>
            <person name="Gupta A."/>
            <person name="Wang C.C."/>
            <person name="Dunne R.L."/>
            <person name="Upcroft J.A."/>
            <person name="Upcroft P."/>
            <person name="White O."/>
            <person name="Salzberg S.L."/>
            <person name="Tang P."/>
            <person name="Chiu C.-H."/>
            <person name="Lee Y.-S."/>
            <person name="Embley T.M."/>
            <person name="Coombs G.H."/>
            <person name="Mottram J.C."/>
            <person name="Tachezy J."/>
            <person name="Fraser-Liggett C.M."/>
            <person name="Johnson P.J."/>
        </authorList>
    </citation>
    <scope>NUCLEOTIDE SEQUENCE [LARGE SCALE GENOMIC DNA]</scope>
    <source>
        <strain evidence="4">G3</strain>
    </source>
</reference>
<dbReference type="InParanoid" id="A2EN54"/>
<reference evidence="4" key="1">
    <citation type="submission" date="2006-10" db="EMBL/GenBank/DDBJ databases">
        <authorList>
            <person name="Amadeo P."/>
            <person name="Zhao Q."/>
            <person name="Wortman J."/>
            <person name="Fraser-Liggett C."/>
            <person name="Carlton J."/>
        </authorList>
    </citation>
    <scope>NUCLEOTIDE SEQUENCE</scope>
    <source>
        <strain evidence="4">G3</strain>
    </source>
</reference>
<evidence type="ECO:0000259" key="3">
    <source>
        <dbReference type="Pfam" id="PF01207"/>
    </source>
</evidence>
<evidence type="ECO:0000256" key="1">
    <source>
        <dbReference type="ARBA" id="ARBA00022857"/>
    </source>
</evidence>
<dbReference type="VEuPathDB" id="TrichDB:TVAG_353310"/>
<protein>
    <recommendedName>
        <fullName evidence="3">DUS-like FMN-binding domain-containing protein</fullName>
    </recommendedName>
</protein>